<dbReference type="STRING" id="134601.AFA91_12035"/>
<feature type="transmembrane region" description="Helical" evidence="6">
    <location>
        <begin position="280"/>
        <end position="298"/>
    </location>
</feature>
<dbReference type="GO" id="GO:0005886">
    <property type="term" value="C:plasma membrane"/>
    <property type="evidence" value="ECO:0007669"/>
    <property type="project" value="UniProtKB-SubCell"/>
</dbReference>
<sequence length="375" mass="38608">MILIIGAFVSLVDRSVMAPLIPVIAADFGVPIEAIGHSLTVYAVAYAAFQLAWSTLAARYGRVRILIISTALAGLANLATAFTHEPVSYGITRAVSAAAFAATITTVLIYYGETLTIRQRAVATANLAAAIALGLAAGTVGAGVIAQWWGWRWAYVVIAVSALALGLGFTRLRESDTSARERLVPSLHRLAGNRWALAILAFTVAEGVLLIGVFNYLAVALQTTGASVLAAGAATAMFGAAVVAASQVMKLILDRWPTWVLMLLAGVAIIGAYVAVAVRISLGTVLAAAILLGVAWACGHTTMQTWMTDAAADSRAIGMSLFSIALFVGTSAGTAAGNIAAGAGHFGALFTLAAVVSVGYAAVTTVARARYVVRE</sequence>
<dbReference type="EMBL" id="CP012150">
    <property type="protein sequence ID" value="AKS32484.1"/>
    <property type="molecule type" value="Genomic_DNA"/>
</dbReference>
<evidence type="ECO:0000256" key="1">
    <source>
        <dbReference type="ARBA" id="ARBA00004651"/>
    </source>
</evidence>
<dbReference type="PANTHER" id="PTHR43124">
    <property type="entry name" value="PURINE EFFLUX PUMP PBUE"/>
    <property type="match status" value="1"/>
</dbReference>
<keyword evidence="4 6" id="KW-1133">Transmembrane helix</keyword>
<accession>A0A0K0X521</accession>
<dbReference type="InterPro" id="IPR020846">
    <property type="entry name" value="MFS_dom"/>
</dbReference>
<proteinExistence type="predicted"/>
<keyword evidence="3 6" id="KW-0812">Transmembrane</keyword>
<feature type="transmembrane region" description="Helical" evidence="6">
    <location>
        <begin position="90"/>
        <end position="111"/>
    </location>
</feature>
<dbReference type="KEGG" id="mgo:AFA91_12035"/>
<dbReference type="Gene3D" id="1.20.1250.20">
    <property type="entry name" value="MFS general substrate transporter like domains"/>
    <property type="match status" value="1"/>
</dbReference>
<dbReference type="InterPro" id="IPR050189">
    <property type="entry name" value="MFS_Efflux_Transporters"/>
</dbReference>
<dbReference type="PANTHER" id="PTHR43124:SF3">
    <property type="entry name" value="CHLORAMPHENICOL EFFLUX PUMP RV0191"/>
    <property type="match status" value="1"/>
</dbReference>
<organism evidence="8 9">
    <name type="scientific">Mycolicibacterium goodii</name>
    <name type="common">Mycobacterium goodii</name>
    <dbReference type="NCBI Taxonomy" id="134601"/>
    <lineage>
        <taxon>Bacteria</taxon>
        <taxon>Bacillati</taxon>
        <taxon>Actinomycetota</taxon>
        <taxon>Actinomycetes</taxon>
        <taxon>Mycobacteriales</taxon>
        <taxon>Mycobacteriaceae</taxon>
        <taxon>Mycolicibacterium</taxon>
    </lineage>
</organism>
<dbReference type="Proteomes" id="UP000062255">
    <property type="component" value="Chromosome"/>
</dbReference>
<evidence type="ECO:0000256" key="3">
    <source>
        <dbReference type="ARBA" id="ARBA00022692"/>
    </source>
</evidence>
<feature type="domain" description="Major facilitator superfamily (MFS) profile" evidence="7">
    <location>
        <begin position="1"/>
        <end position="371"/>
    </location>
</feature>
<dbReference type="Pfam" id="PF07690">
    <property type="entry name" value="MFS_1"/>
    <property type="match status" value="1"/>
</dbReference>
<dbReference type="RefSeq" id="WP_049744910.1">
    <property type="nucleotide sequence ID" value="NZ_CP012150.1"/>
</dbReference>
<gene>
    <name evidence="8" type="ORF">AFA91_12035</name>
</gene>
<dbReference type="PATRIC" id="fig|134601.6.peg.2504"/>
<dbReference type="PROSITE" id="PS50850">
    <property type="entry name" value="MFS"/>
    <property type="match status" value="1"/>
</dbReference>
<reference evidence="8 9" key="1">
    <citation type="submission" date="2015-07" db="EMBL/GenBank/DDBJ databases">
        <title>Complete genome sequence of Mycobacterium goodii X7B, a facultative thermophilic biodesulfurizing bacterium.</title>
        <authorList>
            <person name="Yu B."/>
            <person name="Li F."/>
            <person name="Xu P."/>
        </authorList>
    </citation>
    <scope>NUCLEOTIDE SEQUENCE [LARGE SCALE GENOMIC DNA]</scope>
    <source>
        <strain evidence="8 9">X7B</strain>
    </source>
</reference>
<evidence type="ECO:0000256" key="6">
    <source>
        <dbReference type="SAM" id="Phobius"/>
    </source>
</evidence>
<evidence type="ECO:0000256" key="5">
    <source>
        <dbReference type="ARBA" id="ARBA00023136"/>
    </source>
</evidence>
<feature type="transmembrane region" description="Helical" evidence="6">
    <location>
        <begin position="224"/>
        <end position="244"/>
    </location>
</feature>
<feature type="transmembrane region" description="Helical" evidence="6">
    <location>
        <begin position="346"/>
        <end position="367"/>
    </location>
</feature>
<evidence type="ECO:0000256" key="2">
    <source>
        <dbReference type="ARBA" id="ARBA00022475"/>
    </source>
</evidence>
<feature type="transmembrane region" description="Helical" evidence="6">
    <location>
        <begin position="123"/>
        <end position="146"/>
    </location>
</feature>
<keyword evidence="2" id="KW-1003">Cell membrane</keyword>
<evidence type="ECO:0000259" key="7">
    <source>
        <dbReference type="PROSITE" id="PS50850"/>
    </source>
</evidence>
<evidence type="ECO:0000313" key="8">
    <source>
        <dbReference type="EMBL" id="AKS32484.1"/>
    </source>
</evidence>
<dbReference type="GO" id="GO:0022857">
    <property type="term" value="F:transmembrane transporter activity"/>
    <property type="evidence" value="ECO:0007669"/>
    <property type="project" value="InterPro"/>
</dbReference>
<dbReference type="OrthoDB" id="106589at2"/>
<evidence type="ECO:0000256" key="4">
    <source>
        <dbReference type="ARBA" id="ARBA00022989"/>
    </source>
</evidence>
<dbReference type="InterPro" id="IPR011701">
    <property type="entry name" value="MFS"/>
</dbReference>
<dbReference type="AlphaFoldDB" id="A0A0K0X521"/>
<feature type="transmembrane region" description="Helical" evidence="6">
    <location>
        <begin position="152"/>
        <end position="172"/>
    </location>
</feature>
<protein>
    <recommendedName>
        <fullName evidence="7">Major facilitator superfamily (MFS) profile domain-containing protein</fullName>
    </recommendedName>
</protein>
<feature type="transmembrane region" description="Helical" evidence="6">
    <location>
        <begin position="195"/>
        <end position="218"/>
    </location>
</feature>
<feature type="transmembrane region" description="Helical" evidence="6">
    <location>
        <begin position="319"/>
        <end position="340"/>
    </location>
</feature>
<evidence type="ECO:0000313" key="9">
    <source>
        <dbReference type="Proteomes" id="UP000062255"/>
    </source>
</evidence>
<feature type="transmembrane region" description="Helical" evidence="6">
    <location>
        <begin position="65"/>
        <end position="84"/>
    </location>
</feature>
<dbReference type="SUPFAM" id="SSF103473">
    <property type="entry name" value="MFS general substrate transporter"/>
    <property type="match status" value="1"/>
</dbReference>
<dbReference type="InterPro" id="IPR036259">
    <property type="entry name" value="MFS_trans_sf"/>
</dbReference>
<name>A0A0K0X521_MYCGD</name>
<comment type="subcellular location">
    <subcellularLocation>
        <location evidence="1">Cell membrane</location>
        <topology evidence="1">Multi-pass membrane protein</topology>
    </subcellularLocation>
</comment>
<feature type="transmembrane region" description="Helical" evidence="6">
    <location>
        <begin position="256"/>
        <end position="274"/>
    </location>
</feature>
<feature type="transmembrane region" description="Helical" evidence="6">
    <location>
        <begin position="35"/>
        <end position="53"/>
    </location>
</feature>
<keyword evidence="5 6" id="KW-0472">Membrane</keyword>